<sequence length="59" mass="7006">MPIHHLDQFSVMYSHLLMIPYIFPLNNRSLLASTETESQFNLQSVYFQYLLKPKANLVY</sequence>
<protein>
    <submittedName>
        <fullName evidence="1">14021_t:CDS:1</fullName>
    </submittedName>
</protein>
<keyword evidence="2" id="KW-1185">Reference proteome</keyword>
<proteinExistence type="predicted"/>
<dbReference type="AlphaFoldDB" id="A0A9N9E427"/>
<dbReference type="EMBL" id="CAJVQA010007604">
    <property type="protein sequence ID" value="CAG8659198.1"/>
    <property type="molecule type" value="Genomic_DNA"/>
</dbReference>
<organism evidence="1 2">
    <name type="scientific">Cetraspora pellucida</name>
    <dbReference type="NCBI Taxonomy" id="1433469"/>
    <lineage>
        <taxon>Eukaryota</taxon>
        <taxon>Fungi</taxon>
        <taxon>Fungi incertae sedis</taxon>
        <taxon>Mucoromycota</taxon>
        <taxon>Glomeromycotina</taxon>
        <taxon>Glomeromycetes</taxon>
        <taxon>Diversisporales</taxon>
        <taxon>Gigasporaceae</taxon>
        <taxon>Cetraspora</taxon>
    </lineage>
</organism>
<accession>A0A9N9E427</accession>
<gene>
    <name evidence="1" type="ORF">CPELLU_LOCUS9718</name>
</gene>
<evidence type="ECO:0000313" key="2">
    <source>
        <dbReference type="Proteomes" id="UP000789759"/>
    </source>
</evidence>
<evidence type="ECO:0000313" key="1">
    <source>
        <dbReference type="EMBL" id="CAG8659198.1"/>
    </source>
</evidence>
<reference evidence="1" key="1">
    <citation type="submission" date="2021-06" db="EMBL/GenBank/DDBJ databases">
        <authorList>
            <person name="Kallberg Y."/>
            <person name="Tangrot J."/>
            <person name="Rosling A."/>
        </authorList>
    </citation>
    <scope>NUCLEOTIDE SEQUENCE</scope>
    <source>
        <strain evidence="1">FL966</strain>
    </source>
</reference>
<comment type="caution">
    <text evidence="1">The sequence shown here is derived from an EMBL/GenBank/DDBJ whole genome shotgun (WGS) entry which is preliminary data.</text>
</comment>
<name>A0A9N9E427_9GLOM</name>
<dbReference type="Proteomes" id="UP000789759">
    <property type="component" value="Unassembled WGS sequence"/>
</dbReference>